<dbReference type="OrthoDB" id="10256295at2759"/>
<dbReference type="KEGG" id="ngr:NAEGRDRAFT_45463"/>
<dbReference type="PANTHER" id="PTHR33618">
    <property type="entry name" value="39S RIBOSOMAL PROTEIN L53, MITOCHONDRIAL"/>
    <property type="match status" value="1"/>
</dbReference>
<evidence type="ECO:0000313" key="3">
    <source>
        <dbReference type="Proteomes" id="UP000006671"/>
    </source>
</evidence>
<gene>
    <name evidence="2" type="ORF">NAEGRDRAFT_45463</name>
</gene>
<accession>D2UZF4</accession>
<keyword evidence="3" id="KW-1185">Reference proteome</keyword>
<evidence type="ECO:0000313" key="2">
    <source>
        <dbReference type="EMBL" id="EFC49941.1"/>
    </source>
</evidence>
<dbReference type="AlphaFoldDB" id="D2UZF4"/>
<protein>
    <submittedName>
        <fullName evidence="2">Predicted protein</fullName>
    </submittedName>
</protein>
<dbReference type="InParanoid" id="D2UZF4"/>
<dbReference type="VEuPathDB" id="AmoebaDB:NAEGRDRAFT_45463"/>
<dbReference type="Gene3D" id="3.40.30.10">
    <property type="entry name" value="Glutaredoxin"/>
    <property type="match status" value="1"/>
</dbReference>
<dbReference type="PANTHER" id="PTHR33618:SF1">
    <property type="entry name" value="LARGE RIBOSOMAL SUBUNIT PROTEIN ML53"/>
    <property type="match status" value="1"/>
</dbReference>
<dbReference type="GO" id="GO:0005762">
    <property type="term" value="C:mitochondrial large ribosomal subunit"/>
    <property type="evidence" value="ECO:0007669"/>
    <property type="project" value="TreeGrafter"/>
</dbReference>
<sequence length="168" mass="19200">MSSSSIRNPTALALKSIGSLYGNPHVLRKKFSLRMIKKIHFNYCPLMLKEVNKGAKDFYDRCWAPKTKTTNPDCSISIDVYDNNADSKPPSLIIEFEDGRKLDFSDVSYVSTAAIMEAIQLKKKKIKKYYQTVGKDYYETEDEENPLALQDKKDEEEAMAGAKKKKKK</sequence>
<organism evidence="3">
    <name type="scientific">Naegleria gruberi</name>
    <name type="common">Amoeba</name>
    <dbReference type="NCBI Taxonomy" id="5762"/>
    <lineage>
        <taxon>Eukaryota</taxon>
        <taxon>Discoba</taxon>
        <taxon>Heterolobosea</taxon>
        <taxon>Tetramitia</taxon>
        <taxon>Eutetramitia</taxon>
        <taxon>Vahlkampfiidae</taxon>
        <taxon>Naegleria</taxon>
    </lineage>
</organism>
<reference evidence="2 3" key="1">
    <citation type="journal article" date="2010" name="Cell">
        <title>The genome of Naegleria gruberi illuminates early eukaryotic versatility.</title>
        <authorList>
            <person name="Fritz-Laylin L.K."/>
            <person name="Prochnik S.E."/>
            <person name="Ginger M.L."/>
            <person name="Dacks J.B."/>
            <person name="Carpenter M.L."/>
            <person name="Field M.C."/>
            <person name="Kuo A."/>
            <person name="Paredez A."/>
            <person name="Chapman J."/>
            <person name="Pham J."/>
            <person name="Shu S."/>
            <person name="Neupane R."/>
            <person name="Cipriano M."/>
            <person name="Mancuso J."/>
            <person name="Tu H."/>
            <person name="Salamov A."/>
            <person name="Lindquist E."/>
            <person name="Shapiro H."/>
            <person name="Lucas S."/>
            <person name="Grigoriev I.V."/>
            <person name="Cande W.Z."/>
            <person name="Fulton C."/>
            <person name="Rokhsar D.S."/>
            <person name="Dawson S.C."/>
        </authorList>
    </citation>
    <scope>NUCLEOTIDE SEQUENCE [LARGE SCALE GENOMIC DNA]</scope>
    <source>
        <strain evidence="2 3">NEG-M</strain>
    </source>
</reference>
<dbReference type="GeneID" id="8855337"/>
<name>D2UZF4_NAEGR</name>
<evidence type="ECO:0000256" key="1">
    <source>
        <dbReference type="SAM" id="MobiDB-lite"/>
    </source>
</evidence>
<dbReference type="Proteomes" id="UP000006671">
    <property type="component" value="Unassembled WGS sequence"/>
</dbReference>
<dbReference type="EMBL" id="GG738846">
    <property type="protein sequence ID" value="EFC49941.1"/>
    <property type="molecule type" value="Genomic_DNA"/>
</dbReference>
<proteinExistence type="predicted"/>
<dbReference type="InterPro" id="IPR052473">
    <property type="entry name" value="mtLSU_mL53"/>
</dbReference>
<feature type="region of interest" description="Disordered" evidence="1">
    <location>
        <begin position="140"/>
        <end position="168"/>
    </location>
</feature>
<dbReference type="RefSeq" id="XP_002682685.1">
    <property type="nucleotide sequence ID" value="XM_002682639.1"/>
</dbReference>
<dbReference type="OMA" id="YDRCWAP"/>